<evidence type="ECO:0000256" key="1">
    <source>
        <dbReference type="SAM" id="Phobius"/>
    </source>
</evidence>
<dbReference type="Proteomes" id="UP000005396">
    <property type="component" value="Unassembled WGS sequence"/>
</dbReference>
<organism evidence="2 3">
    <name type="scientific">Enterocloster bolteae (strain ATCC BAA-613 / DSM 15670 / CCUG 46953 / JCM 12243 / WAL 16351)</name>
    <name type="common">Clostridium bolteae</name>
    <dbReference type="NCBI Taxonomy" id="411902"/>
    <lineage>
        <taxon>Bacteria</taxon>
        <taxon>Bacillati</taxon>
        <taxon>Bacillota</taxon>
        <taxon>Clostridia</taxon>
        <taxon>Lachnospirales</taxon>
        <taxon>Lachnospiraceae</taxon>
        <taxon>Enterocloster</taxon>
    </lineage>
</organism>
<comment type="caution">
    <text evidence="2">The sequence shown here is derived from an EMBL/GenBank/DDBJ whole genome shotgun (WGS) entry which is preliminary data.</text>
</comment>
<accession>A8S2C5</accession>
<dbReference type="eggNOG" id="ENOG502ZE56">
    <property type="taxonomic scope" value="Bacteria"/>
</dbReference>
<dbReference type="HOGENOM" id="CLU_204508_0_0_9"/>
<evidence type="ECO:0000313" key="2">
    <source>
        <dbReference type="EMBL" id="EDP13470.1"/>
    </source>
</evidence>
<keyword evidence="1" id="KW-0472">Membrane</keyword>
<dbReference type="EMBL" id="ABCC02000047">
    <property type="protein sequence ID" value="EDP13470.1"/>
    <property type="molecule type" value="Genomic_DNA"/>
</dbReference>
<feature type="transmembrane region" description="Helical" evidence="1">
    <location>
        <begin position="5"/>
        <end position="25"/>
    </location>
</feature>
<feature type="transmembrane region" description="Helical" evidence="1">
    <location>
        <begin position="31"/>
        <end position="49"/>
    </location>
</feature>
<gene>
    <name evidence="2" type="ORF">CLOBOL_06035</name>
</gene>
<dbReference type="AlphaFoldDB" id="A8S2C5"/>
<sequence length="53" mass="5966">MKKIALALSIIFIILTFAGVAYVLYNRGQVNAGYAVVPMVFSLTFTSYYRNKK</sequence>
<dbReference type="PaxDb" id="411902-CLOBOL_06035"/>
<protein>
    <submittedName>
        <fullName evidence="2">Uncharacterized protein</fullName>
    </submittedName>
</protein>
<evidence type="ECO:0000313" key="3">
    <source>
        <dbReference type="Proteomes" id="UP000005396"/>
    </source>
</evidence>
<name>A8S2C5_ENTBW</name>
<keyword evidence="1" id="KW-0812">Transmembrane</keyword>
<reference evidence="2 3" key="1">
    <citation type="submission" date="2007-08" db="EMBL/GenBank/DDBJ databases">
        <authorList>
            <person name="Fulton L."/>
            <person name="Clifton S."/>
            <person name="Fulton B."/>
            <person name="Xu J."/>
            <person name="Minx P."/>
            <person name="Pepin K.H."/>
            <person name="Johnson M."/>
            <person name="Thiruvilangam P."/>
            <person name="Bhonagiri V."/>
            <person name="Nash W.E."/>
            <person name="Mardis E.R."/>
            <person name="Wilson R.K."/>
        </authorList>
    </citation>
    <scope>NUCLEOTIDE SEQUENCE [LARGE SCALE GENOMIC DNA]</scope>
    <source>
        <strain evidence="3">ATCC BAA-613 / DSM 15670 / CCUG 46953 / JCM 12243 / WAL 16351</strain>
    </source>
</reference>
<dbReference type="RefSeq" id="WP_002564771.1">
    <property type="nucleotide sequence ID" value="NZ_DS480702.1"/>
</dbReference>
<reference evidence="2 3" key="2">
    <citation type="submission" date="2007-09" db="EMBL/GenBank/DDBJ databases">
        <title>Draft genome sequence of Clostridium bolteae (ATCC BAA-613).</title>
        <authorList>
            <person name="Sudarsanam P."/>
            <person name="Ley R."/>
            <person name="Guruge J."/>
            <person name="Turnbaugh P.J."/>
            <person name="Mahowald M."/>
            <person name="Liep D."/>
            <person name="Gordon J."/>
        </authorList>
    </citation>
    <scope>NUCLEOTIDE SEQUENCE [LARGE SCALE GENOMIC DNA]</scope>
    <source>
        <strain evidence="3">ATCC BAA-613 / DSM 15670 / CCUG 46953 / JCM 12243 / WAL 16351</strain>
    </source>
</reference>
<keyword evidence="1" id="KW-1133">Transmembrane helix</keyword>
<proteinExistence type="predicted"/>